<reference evidence="1 2" key="1">
    <citation type="submission" date="2015-10" db="EMBL/GenBank/DDBJ databases">
        <title>Draft genome sequence of Streptomyces caeruleatus NRRL B-24802, type strain for the species Streptomyces caeruleatus.</title>
        <authorList>
            <person name="Ruckert C."/>
            <person name="Winkler A."/>
            <person name="Kalinowski J."/>
            <person name="Kampfer P."/>
            <person name="Glaeser S."/>
        </authorList>
    </citation>
    <scope>NUCLEOTIDE SEQUENCE [LARGE SCALE GENOMIC DNA]</scope>
    <source>
        <strain evidence="1 2">NRRL B-24802</strain>
    </source>
</reference>
<keyword evidence="2" id="KW-1185">Reference proteome</keyword>
<gene>
    <name evidence="1" type="ORF">AQJ67_16775</name>
</gene>
<dbReference type="SUPFAM" id="SSF53187">
    <property type="entry name" value="Zn-dependent exopeptidases"/>
    <property type="match status" value="1"/>
</dbReference>
<proteinExistence type="predicted"/>
<protein>
    <recommendedName>
        <fullName evidence="3">Acetylornithine deacetylase</fullName>
    </recommendedName>
</protein>
<comment type="caution">
    <text evidence="1">The sequence shown here is derived from an EMBL/GenBank/DDBJ whole genome shotgun (WGS) entry which is preliminary data.</text>
</comment>
<dbReference type="Proteomes" id="UP000053429">
    <property type="component" value="Unassembled WGS sequence"/>
</dbReference>
<dbReference type="AlphaFoldDB" id="A0A101U2Z8"/>
<dbReference type="STRING" id="661399.AQJ67_16775"/>
<organism evidence="1 2">
    <name type="scientific">Streptomyces caeruleatus</name>
    <dbReference type="NCBI Taxonomy" id="661399"/>
    <lineage>
        <taxon>Bacteria</taxon>
        <taxon>Bacillati</taxon>
        <taxon>Actinomycetota</taxon>
        <taxon>Actinomycetes</taxon>
        <taxon>Kitasatosporales</taxon>
        <taxon>Streptomycetaceae</taxon>
        <taxon>Streptomyces</taxon>
    </lineage>
</organism>
<dbReference type="RefSeq" id="WP_062719566.1">
    <property type="nucleotide sequence ID" value="NZ_KQ948928.1"/>
</dbReference>
<dbReference type="Gene3D" id="3.40.630.10">
    <property type="entry name" value="Zn peptidases"/>
    <property type="match status" value="1"/>
</dbReference>
<evidence type="ECO:0008006" key="3">
    <source>
        <dbReference type="Google" id="ProtNLM"/>
    </source>
</evidence>
<evidence type="ECO:0000313" key="1">
    <source>
        <dbReference type="EMBL" id="KUO03370.1"/>
    </source>
</evidence>
<sequence length="81" mass="8649">MLPDSDPTRLLARLITIDSVNPDLVPGGAGETVIADFCGGWLADHGFEVHRLERRQGRPSLVAVARGTGGGRSLMPREDTP</sequence>
<evidence type="ECO:0000313" key="2">
    <source>
        <dbReference type="Proteomes" id="UP000053429"/>
    </source>
</evidence>
<name>A0A101U2Z8_9ACTN</name>
<dbReference type="EMBL" id="LMWY01000018">
    <property type="protein sequence ID" value="KUO03370.1"/>
    <property type="molecule type" value="Genomic_DNA"/>
</dbReference>
<accession>A0A101U2Z8</accession>